<dbReference type="SUPFAM" id="SSF103256">
    <property type="entry name" value="Hypothetical protein TM0160"/>
    <property type="match status" value="1"/>
</dbReference>
<accession>A0A235C020</accession>
<protein>
    <recommendedName>
        <fullName evidence="1">BFN domain-containing protein</fullName>
    </recommendedName>
</protein>
<dbReference type="PANTHER" id="PTHR15160">
    <property type="entry name" value="VON HIPPEL-LINDAU PROTEIN"/>
    <property type="match status" value="1"/>
</dbReference>
<dbReference type="AlphaFoldDB" id="A0A235C020"/>
<dbReference type="GO" id="GO:0004518">
    <property type="term" value="F:nuclease activity"/>
    <property type="evidence" value="ECO:0007669"/>
    <property type="project" value="InterPro"/>
</dbReference>
<evidence type="ECO:0000313" key="2">
    <source>
        <dbReference type="EMBL" id="OYD17135.1"/>
    </source>
</evidence>
<dbReference type="EMBL" id="NOZQ01000031">
    <property type="protein sequence ID" value="OYD17135.1"/>
    <property type="molecule type" value="Genomic_DNA"/>
</dbReference>
<dbReference type="PANTHER" id="PTHR15160:SF1">
    <property type="entry name" value="VON HIPPEL-LINDAU DISEASE TUMOR SUPPRESSOR"/>
    <property type="match status" value="1"/>
</dbReference>
<name>A0A235C020_UNCW3</name>
<comment type="caution">
    <text evidence="2">The sequence shown here is derived from an EMBL/GenBank/DDBJ whole genome shotgun (WGS) entry which is preliminary data.</text>
</comment>
<dbReference type="InterPro" id="IPR036104">
    <property type="entry name" value="BFN_sf"/>
</dbReference>
<reference evidence="2 3" key="1">
    <citation type="submission" date="2017-07" db="EMBL/GenBank/DDBJ databases">
        <title>Recovery of genomes from metagenomes via a dereplication, aggregation, and scoring strategy.</title>
        <authorList>
            <person name="Sieber C.M."/>
            <person name="Probst A.J."/>
            <person name="Sharrar A."/>
            <person name="Thomas B.C."/>
            <person name="Hess M."/>
            <person name="Tringe S.G."/>
            <person name="Banfield J.F."/>
        </authorList>
    </citation>
    <scope>NUCLEOTIDE SEQUENCE [LARGE SCALE GENOMIC DNA]</scope>
    <source>
        <strain evidence="2">JGI_Cruoil_03_44_89</strain>
    </source>
</reference>
<gene>
    <name evidence="2" type="ORF">CH333_01860</name>
</gene>
<proteinExistence type="predicted"/>
<dbReference type="PROSITE" id="PS51658">
    <property type="entry name" value="BFN"/>
    <property type="match status" value="1"/>
</dbReference>
<sequence>MGGIERGDLIEVEVEEVYIDKFLNVPIVFLKERAGDRILPVWIGASEAMAISLAMHHQILERPITHDLIKTLIKTLGADIQNVVIEEVKDGTFYARIHITRDNSIYEIDARPSDSIALALRFNARIYVEGDVMEAGGSFVLEGGLRKNLEKLTPETFGKYKL</sequence>
<evidence type="ECO:0000313" key="3">
    <source>
        <dbReference type="Proteomes" id="UP000215215"/>
    </source>
</evidence>
<feature type="domain" description="BFN" evidence="1">
    <location>
        <begin position="9"/>
        <end position="140"/>
    </location>
</feature>
<evidence type="ECO:0000259" key="1">
    <source>
        <dbReference type="PROSITE" id="PS51658"/>
    </source>
</evidence>
<dbReference type="Pfam" id="PF02577">
    <property type="entry name" value="BFN_dom"/>
    <property type="match status" value="1"/>
</dbReference>
<dbReference type="InterPro" id="IPR003729">
    <property type="entry name" value="Bi_nuclease_dom"/>
</dbReference>
<dbReference type="Gene3D" id="3.10.690.10">
    <property type="entry name" value="Bifunctional nuclease domain"/>
    <property type="match status" value="1"/>
</dbReference>
<organism evidence="2 3">
    <name type="scientific">candidate division WOR-3 bacterium JGI_Cruoil_03_44_89</name>
    <dbReference type="NCBI Taxonomy" id="1973748"/>
    <lineage>
        <taxon>Bacteria</taxon>
        <taxon>Bacteria division WOR-3</taxon>
    </lineage>
</organism>
<dbReference type="Proteomes" id="UP000215215">
    <property type="component" value="Unassembled WGS sequence"/>
</dbReference>